<reference evidence="8" key="1">
    <citation type="submission" date="2023-07" db="EMBL/GenBank/DDBJ databases">
        <title>30 novel species of actinomycetes from the DSMZ collection.</title>
        <authorList>
            <person name="Nouioui I."/>
        </authorList>
    </citation>
    <scope>NUCLEOTIDE SEQUENCE [LARGE SCALE GENOMIC DNA]</scope>
    <source>
        <strain evidence="8">DSM 44918</strain>
    </source>
</reference>
<dbReference type="InterPro" id="IPR018313">
    <property type="entry name" value="SBP_3_CS"/>
</dbReference>
<organism evidence="7 8">
    <name type="scientific">Streptomyces millisiae</name>
    <dbReference type="NCBI Taxonomy" id="3075542"/>
    <lineage>
        <taxon>Bacteria</taxon>
        <taxon>Bacillati</taxon>
        <taxon>Actinomycetota</taxon>
        <taxon>Actinomycetes</taxon>
        <taxon>Kitasatosporales</taxon>
        <taxon>Streptomycetaceae</taxon>
        <taxon>Streptomyces</taxon>
    </lineage>
</organism>
<keyword evidence="3" id="KW-0732">Signal</keyword>
<accession>A0ABU2LSB8</accession>
<dbReference type="CDD" id="cd13690">
    <property type="entry name" value="PBP2_GluB"/>
    <property type="match status" value="1"/>
</dbReference>
<name>A0ABU2LSB8_9ACTN</name>
<feature type="domain" description="Solute-binding protein family 3/N-terminal" evidence="6">
    <location>
        <begin position="151"/>
        <end position="373"/>
    </location>
</feature>
<evidence type="ECO:0000259" key="6">
    <source>
        <dbReference type="SMART" id="SM00062"/>
    </source>
</evidence>
<protein>
    <submittedName>
        <fullName evidence="7">Glutamate ABC transporter substrate-binding protein</fullName>
    </submittedName>
</protein>
<dbReference type="InterPro" id="IPR001638">
    <property type="entry name" value="Solute-binding_3/MltF_N"/>
</dbReference>
<dbReference type="SMART" id="SM00062">
    <property type="entry name" value="PBPb"/>
    <property type="match status" value="1"/>
</dbReference>
<dbReference type="RefSeq" id="WP_311600402.1">
    <property type="nucleotide sequence ID" value="NZ_JAVREM010000025.1"/>
</dbReference>
<dbReference type="PANTHER" id="PTHR30085:SF6">
    <property type="entry name" value="ABC TRANSPORTER GLUTAMINE-BINDING PROTEIN GLNH"/>
    <property type="match status" value="1"/>
</dbReference>
<gene>
    <name evidence="7" type="ORF">RNC47_19310</name>
</gene>
<dbReference type="EMBL" id="JAVREM010000025">
    <property type="protein sequence ID" value="MDT0320489.1"/>
    <property type="molecule type" value="Genomic_DNA"/>
</dbReference>
<dbReference type="PANTHER" id="PTHR30085">
    <property type="entry name" value="AMINO ACID ABC TRANSPORTER PERMEASE"/>
    <property type="match status" value="1"/>
</dbReference>
<dbReference type="Proteomes" id="UP001183420">
    <property type="component" value="Unassembled WGS sequence"/>
</dbReference>
<evidence type="ECO:0000256" key="2">
    <source>
        <dbReference type="ARBA" id="ARBA00022448"/>
    </source>
</evidence>
<comment type="similarity">
    <text evidence="1 4">Belongs to the bacterial solute-binding protein 3 family.</text>
</comment>
<feature type="region of interest" description="Disordered" evidence="5">
    <location>
        <begin position="1"/>
        <end position="58"/>
    </location>
</feature>
<evidence type="ECO:0000256" key="4">
    <source>
        <dbReference type="RuleBase" id="RU003744"/>
    </source>
</evidence>
<evidence type="ECO:0000313" key="8">
    <source>
        <dbReference type="Proteomes" id="UP001183420"/>
    </source>
</evidence>
<dbReference type="InterPro" id="IPR051455">
    <property type="entry name" value="Bact_solute-bind_prot3"/>
</dbReference>
<evidence type="ECO:0000256" key="5">
    <source>
        <dbReference type="SAM" id="MobiDB-lite"/>
    </source>
</evidence>
<evidence type="ECO:0000256" key="1">
    <source>
        <dbReference type="ARBA" id="ARBA00010333"/>
    </source>
</evidence>
<evidence type="ECO:0000256" key="3">
    <source>
        <dbReference type="ARBA" id="ARBA00022729"/>
    </source>
</evidence>
<dbReference type="SUPFAM" id="SSF53850">
    <property type="entry name" value="Periplasmic binding protein-like II"/>
    <property type="match status" value="1"/>
</dbReference>
<evidence type="ECO:0000313" key="7">
    <source>
        <dbReference type="EMBL" id="MDT0320489.1"/>
    </source>
</evidence>
<keyword evidence="2" id="KW-0813">Transport</keyword>
<comment type="caution">
    <text evidence="7">The sequence shown here is derived from an EMBL/GenBank/DDBJ whole genome shotgun (WGS) entry which is preliminary data.</text>
</comment>
<dbReference type="Pfam" id="PF00497">
    <property type="entry name" value="SBP_bac_3"/>
    <property type="match status" value="1"/>
</dbReference>
<dbReference type="PROSITE" id="PS01039">
    <property type="entry name" value="SBP_BACTERIAL_3"/>
    <property type="match status" value="1"/>
</dbReference>
<proteinExistence type="inferred from homology"/>
<sequence length="393" mass="42020">MTTETNQGTAAARALAERPRRAGATGPARHAVAGRATEPGRPAPATGRWPRRPAGWPPRAARRRASLCAVAAALLLAVGCGAPPPEAGPAGAAPAARTANGPASGSDSRSASGIGPLAEPERCADNRDAAESLPAARVRGDAVNAIRERGQLRVGIDLNSYLWGYRQPDSTEIVGFDIDLVQAIAVDLLADPSPDITYLAIPTDQRIEALRTGQVDMVVRTMSITCERRERVAFSTAYFETGQQLLVPNGSEITGFDESLAGARLCRADGSTAERLLERQDHGAEVIRVPNHLDCLVRIQLGQADALMTDSALAAGHVAQDPSMHMVGEPLTRESYGVAMNLANTDLVRWVNAVLEDYRAGGWLTSYNQWLADYLYDPRRDPPPAPPEPLYRE</sequence>
<dbReference type="Gene3D" id="3.40.190.10">
    <property type="entry name" value="Periplasmic binding protein-like II"/>
    <property type="match status" value="2"/>
</dbReference>
<feature type="region of interest" description="Disordered" evidence="5">
    <location>
        <begin position="86"/>
        <end position="122"/>
    </location>
</feature>
<keyword evidence="8" id="KW-1185">Reference proteome</keyword>
<feature type="compositionally biased region" description="Low complexity" evidence="5">
    <location>
        <begin position="88"/>
        <end position="103"/>
    </location>
</feature>